<accession>A0A1G2EVG8</accession>
<dbReference type="SMART" id="SM00418">
    <property type="entry name" value="HTH_ARSR"/>
    <property type="match status" value="1"/>
</dbReference>
<dbReference type="PANTHER" id="PTHR43132">
    <property type="entry name" value="ARSENICAL RESISTANCE OPERON REPRESSOR ARSR-RELATED"/>
    <property type="match status" value="1"/>
</dbReference>
<evidence type="ECO:0000313" key="6">
    <source>
        <dbReference type="Proteomes" id="UP000177486"/>
    </source>
</evidence>
<organism evidence="5 6">
    <name type="scientific">Candidatus Niyogibacteria bacterium RIFCSPLOWO2_01_FULL_45_48</name>
    <dbReference type="NCBI Taxonomy" id="1801724"/>
    <lineage>
        <taxon>Bacteria</taxon>
        <taxon>Candidatus Niyogiibacteriota</taxon>
    </lineage>
</organism>
<evidence type="ECO:0000259" key="4">
    <source>
        <dbReference type="PROSITE" id="PS50987"/>
    </source>
</evidence>
<dbReference type="CDD" id="cd00090">
    <property type="entry name" value="HTH_ARSR"/>
    <property type="match status" value="1"/>
</dbReference>
<protein>
    <recommendedName>
        <fullName evidence="4">HTH arsR-type domain-containing protein</fullName>
    </recommendedName>
</protein>
<reference evidence="5 6" key="1">
    <citation type="journal article" date="2016" name="Nat. Commun.">
        <title>Thousands of microbial genomes shed light on interconnected biogeochemical processes in an aquifer system.</title>
        <authorList>
            <person name="Anantharaman K."/>
            <person name="Brown C.T."/>
            <person name="Hug L.A."/>
            <person name="Sharon I."/>
            <person name="Castelle C.J."/>
            <person name="Probst A.J."/>
            <person name="Thomas B.C."/>
            <person name="Singh A."/>
            <person name="Wilkins M.J."/>
            <person name="Karaoz U."/>
            <person name="Brodie E.L."/>
            <person name="Williams K.H."/>
            <person name="Hubbard S.S."/>
            <person name="Banfield J.F."/>
        </authorList>
    </citation>
    <scope>NUCLEOTIDE SEQUENCE [LARGE SCALE GENOMIC DNA]</scope>
</reference>
<dbReference type="Gene3D" id="1.10.10.10">
    <property type="entry name" value="Winged helix-like DNA-binding domain superfamily/Winged helix DNA-binding domain"/>
    <property type="match status" value="1"/>
</dbReference>
<dbReference type="InterPro" id="IPR051011">
    <property type="entry name" value="Metal_resp_trans_reg"/>
</dbReference>
<dbReference type="InterPro" id="IPR001845">
    <property type="entry name" value="HTH_ArsR_DNA-bd_dom"/>
</dbReference>
<dbReference type="AlphaFoldDB" id="A0A1G2EVG8"/>
<dbReference type="PROSITE" id="PS50987">
    <property type="entry name" value="HTH_ARSR_2"/>
    <property type="match status" value="1"/>
</dbReference>
<dbReference type="PRINTS" id="PR00778">
    <property type="entry name" value="HTHARSR"/>
</dbReference>
<dbReference type="Proteomes" id="UP000177486">
    <property type="component" value="Unassembled WGS sequence"/>
</dbReference>
<keyword evidence="3" id="KW-0804">Transcription</keyword>
<dbReference type="SUPFAM" id="SSF46785">
    <property type="entry name" value="Winged helix' DNA-binding domain"/>
    <property type="match status" value="1"/>
</dbReference>
<feature type="domain" description="HTH arsR-type" evidence="4">
    <location>
        <begin position="1"/>
        <end position="94"/>
    </location>
</feature>
<evidence type="ECO:0000256" key="2">
    <source>
        <dbReference type="ARBA" id="ARBA00023125"/>
    </source>
</evidence>
<comment type="caution">
    <text evidence="5">The sequence shown here is derived from an EMBL/GenBank/DDBJ whole genome shotgun (WGS) entry which is preliminary data.</text>
</comment>
<proteinExistence type="predicted"/>
<evidence type="ECO:0000256" key="3">
    <source>
        <dbReference type="ARBA" id="ARBA00023163"/>
    </source>
</evidence>
<evidence type="ECO:0000313" key="5">
    <source>
        <dbReference type="EMBL" id="OGZ29360.1"/>
    </source>
</evidence>
<dbReference type="PANTHER" id="PTHR43132:SF2">
    <property type="entry name" value="ARSENICAL RESISTANCE OPERON REPRESSOR ARSR-RELATED"/>
    <property type="match status" value="1"/>
</dbReference>
<dbReference type="GO" id="GO:0003677">
    <property type="term" value="F:DNA binding"/>
    <property type="evidence" value="ECO:0007669"/>
    <property type="project" value="UniProtKB-KW"/>
</dbReference>
<dbReference type="NCBIfam" id="NF033788">
    <property type="entry name" value="HTH_metalloreg"/>
    <property type="match status" value="1"/>
</dbReference>
<name>A0A1G2EVG8_9BACT</name>
<gene>
    <name evidence="5" type="ORF">A2931_03315</name>
</gene>
<dbReference type="InterPro" id="IPR036390">
    <property type="entry name" value="WH_DNA-bd_sf"/>
</dbReference>
<evidence type="ECO:0000256" key="1">
    <source>
        <dbReference type="ARBA" id="ARBA00023015"/>
    </source>
</evidence>
<dbReference type="Pfam" id="PF01022">
    <property type="entry name" value="HTH_5"/>
    <property type="match status" value="1"/>
</dbReference>
<sequence>MTDLCEAMKKFGKGIGSVLRYRIVEALFSGPKTVGELAEKTKQSQPLVSQHLRVLKEAGLVQDERRGQEVLYTLNAEHTIQLLKRLSEEFKPKKKRKA</sequence>
<dbReference type="InterPro" id="IPR036388">
    <property type="entry name" value="WH-like_DNA-bd_sf"/>
</dbReference>
<dbReference type="InterPro" id="IPR011991">
    <property type="entry name" value="ArsR-like_HTH"/>
</dbReference>
<keyword evidence="1" id="KW-0805">Transcription regulation</keyword>
<dbReference type="EMBL" id="MHMQ01000038">
    <property type="protein sequence ID" value="OGZ29360.1"/>
    <property type="molecule type" value="Genomic_DNA"/>
</dbReference>
<dbReference type="GO" id="GO:0003700">
    <property type="term" value="F:DNA-binding transcription factor activity"/>
    <property type="evidence" value="ECO:0007669"/>
    <property type="project" value="InterPro"/>
</dbReference>
<keyword evidence="2" id="KW-0238">DNA-binding</keyword>